<dbReference type="AlphaFoldDB" id="Q47L66"/>
<accession>Q47L66</accession>
<protein>
    <submittedName>
        <fullName evidence="1">Uncharacterized protein</fullName>
    </submittedName>
</protein>
<reference evidence="1" key="1">
    <citation type="submission" date="2005-07" db="EMBL/GenBank/DDBJ databases">
        <title>Complete sequence of Thermobifida fusca YX.</title>
        <authorList>
            <consortium name="US DOE Joint Genome Institute"/>
            <person name="Copeland A."/>
            <person name="Lucas S."/>
            <person name="Lapidus A."/>
            <person name="Barry K."/>
            <person name="Detter J.C."/>
            <person name="Glavina T."/>
            <person name="Hammon N."/>
            <person name="Israni S."/>
            <person name="Pitluck S."/>
            <person name="Di Bartolo G."/>
            <person name="Chain P."/>
            <person name="Schmutz J."/>
            <person name="Larimer F."/>
            <person name="Land M."/>
            <person name="Lykidis A."/>
            <person name="Richardson P."/>
        </authorList>
    </citation>
    <scope>NUCLEOTIDE SEQUENCE</scope>
    <source>
        <strain evidence="1">YX</strain>
    </source>
</reference>
<dbReference type="OrthoDB" id="3997329at2"/>
<gene>
    <name evidence="1" type="ordered locus">Tfu_2773</name>
</gene>
<evidence type="ECO:0000313" key="1">
    <source>
        <dbReference type="EMBL" id="AAZ56806.1"/>
    </source>
</evidence>
<dbReference type="KEGG" id="tfu:Tfu_2773"/>
<dbReference type="eggNOG" id="ENOG5033QMD">
    <property type="taxonomic scope" value="Bacteria"/>
</dbReference>
<sequence length="321" mass="36510">MPADATSFPASLAHEELVEALQELHRATGLLSYRKISSLIKDRDDLPDSVSHEGVRTALKGERKPRWETVRSIVVVMAEQCTPPRDPQSEVARFLPLWRATRQGEAGAWKSAREFDLSGWGGEDGKWTPELVAGLIINPFNAIEIHPSLTLPHEPIISEDEWIYSVKRIIEENGVEFALRALSRILKGDYPGAEEGVPYGYKSPEVEEVSAIQAFRYGCSEILRRLRSEPNLLQKSVHAIRTDETISQEERAEILQEESDVTLLREVMTVTPETWHEVSEEAHHLVFNYLIKRIETIGPINLPPESRFRIIWRIPEEPQTP</sequence>
<organism evidence="1">
    <name type="scientific">Thermobifida fusca (strain YX)</name>
    <dbReference type="NCBI Taxonomy" id="269800"/>
    <lineage>
        <taxon>Bacteria</taxon>
        <taxon>Bacillati</taxon>
        <taxon>Actinomycetota</taxon>
        <taxon>Actinomycetes</taxon>
        <taxon>Streptosporangiales</taxon>
        <taxon>Nocardiopsidaceae</taxon>
        <taxon>Thermobifida</taxon>
    </lineage>
</organism>
<dbReference type="EMBL" id="CP000088">
    <property type="protein sequence ID" value="AAZ56806.1"/>
    <property type="molecule type" value="Genomic_DNA"/>
</dbReference>
<name>Q47L66_THEFY</name>
<proteinExistence type="predicted"/>
<dbReference type="HOGENOM" id="CLU_865817_0_0_11"/>
<dbReference type="RefSeq" id="WP_011293196.1">
    <property type="nucleotide sequence ID" value="NC_007333.1"/>
</dbReference>